<dbReference type="GeneID" id="105271541"/>
<evidence type="ECO:0000313" key="10">
    <source>
        <dbReference type="Proteomes" id="UP000694866"/>
    </source>
</evidence>
<dbReference type="Proteomes" id="UP000694866">
    <property type="component" value="Unplaced"/>
</dbReference>
<keyword evidence="10" id="KW-1185">Reference proteome</keyword>
<comment type="function">
    <text evidence="9">Mediates the uptake of pyruvate into mitochondria.</text>
</comment>
<comment type="subcellular location">
    <subcellularLocation>
        <location evidence="1 9">Mitochondrion inner membrane</location>
        <topology evidence="1 9">Multi-pass membrane protein</topology>
    </subcellularLocation>
</comment>
<keyword evidence="8" id="KW-0472">Membrane</keyword>
<evidence type="ECO:0000256" key="4">
    <source>
        <dbReference type="ARBA" id="ARBA00022692"/>
    </source>
</evidence>
<protein>
    <recommendedName>
        <fullName evidence="9">Mitochondrial pyruvate carrier</fullName>
    </recommendedName>
</protein>
<dbReference type="AlphaFoldDB" id="A0A9R1TLG2"/>
<evidence type="ECO:0000256" key="6">
    <source>
        <dbReference type="ARBA" id="ARBA00022989"/>
    </source>
</evidence>
<evidence type="ECO:0000313" key="11">
    <source>
        <dbReference type="RefSeq" id="XP_011311437.1"/>
    </source>
</evidence>
<sequence>MLPLVQKIFPITGDSKDQIKKLQKINSDIGTNEWSSVLSSGSKATFNLNISFNLQTTSTDQKPNMTRYQKVMTRIASYLPEKVRPTFLHPAGPTTVFFWAPTFKWGLVLAGIGDINRAPETISLAQTASLMLTGIIWSRYSLVIVPKNWNLFSVNGFVSMTAAYNFYRGLTYQMANAPVSPKD</sequence>
<dbReference type="GO" id="GO:0005743">
    <property type="term" value="C:mitochondrial inner membrane"/>
    <property type="evidence" value="ECO:0007669"/>
    <property type="project" value="UniProtKB-SubCell"/>
</dbReference>
<keyword evidence="6" id="KW-1133">Transmembrane helix</keyword>
<dbReference type="RefSeq" id="XP_011311437.1">
    <property type="nucleotide sequence ID" value="XM_011313135.1"/>
</dbReference>
<dbReference type="InterPro" id="IPR005336">
    <property type="entry name" value="MPC"/>
</dbReference>
<comment type="similarity">
    <text evidence="2 9">Belongs to the mitochondrial pyruvate carrier (MPC) (TC 2.A.105) family.</text>
</comment>
<keyword evidence="4" id="KW-0812">Transmembrane</keyword>
<keyword evidence="7 9" id="KW-0496">Mitochondrion</keyword>
<name>A0A9R1TLG2_9HYME</name>
<evidence type="ECO:0000256" key="1">
    <source>
        <dbReference type="ARBA" id="ARBA00004448"/>
    </source>
</evidence>
<keyword evidence="3 9" id="KW-0813">Transport</keyword>
<dbReference type="GO" id="GO:0006850">
    <property type="term" value="P:pyruvate import into mitochondria"/>
    <property type="evidence" value="ECO:0007669"/>
    <property type="project" value="InterPro"/>
</dbReference>
<evidence type="ECO:0000256" key="7">
    <source>
        <dbReference type="ARBA" id="ARBA00023128"/>
    </source>
</evidence>
<keyword evidence="5 9" id="KW-0999">Mitochondrion inner membrane</keyword>
<evidence type="ECO:0000256" key="9">
    <source>
        <dbReference type="RuleBase" id="RU363100"/>
    </source>
</evidence>
<reference evidence="11" key="1">
    <citation type="submission" date="2025-08" db="UniProtKB">
        <authorList>
            <consortium name="RefSeq"/>
        </authorList>
    </citation>
    <scope>IDENTIFICATION</scope>
    <source>
        <strain evidence="11">USDA-PBARC FA_bdor</strain>
        <tissue evidence="11">Whole organism</tissue>
    </source>
</reference>
<gene>
    <name evidence="11" type="primary">LOC105271541</name>
</gene>
<proteinExistence type="inferred from homology"/>
<dbReference type="OrthoDB" id="869189at2759"/>
<dbReference type="PANTHER" id="PTHR14154">
    <property type="entry name" value="UPF0041 BRAIN PROTEIN 44-RELATED"/>
    <property type="match status" value="1"/>
</dbReference>
<dbReference type="KEGG" id="fas:105271541"/>
<accession>A0A9R1TLG2</accession>
<dbReference type="Pfam" id="PF03650">
    <property type="entry name" value="MPC"/>
    <property type="match status" value="1"/>
</dbReference>
<evidence type="ECO:0000256" key="3">
    <source>
        <dbReference type="ARBA" id="ARBA00022448"/>
    </source>
</evidence>
<evidence type="ECO:0000256" key="8">
    <source>
        <dbReference type="ARBA" id="ARBA00023136"/>
    </source>
</evidence>
<evidence type="ECO:0000256" key="2">
    <source>
        <dbReference type="ARBA" id="ARBA00006416"/>
    </source>
</evidence>
<organism evidence="10 11">
    <name type="scientific">Fopius arisanus</name>
    <dbReference type="NCBI Taxonomy" id="64838"/>
    <lineage>
        <taxon>Eukaryota</taxon>
        <taxon>Metazoa</taxon>
        <taxon>Ecdysozoa</taxon>
        <taxon>Arthropoda</taxon>
        <taxon>Hexapoda</taxon>
        <taxon>Insecta</taxon>
        <taxon>Pterygota</taxon>
        <taxon>Neoptera</taxon>
        <taxon>Endopterygota</taxon>
        <taxon>Hymenoptera</taxon>
        <taxon>Apocrita</taxon>
        <taxon>Ichneumonoidea</taxon>
        <taxon>Braconidae</taxon>
        <taxon>Opiinae</taxon>
        <taxon>Fopius</taxon>
    </lineage>
</organism>
<evidence type="ECO:0000256" key="5">
    <source>
        <dbReference type="ARBA" id="ARBA00022792"/>
    </source>
</evidence>